<evidence type="ECO:0000256" key="2">
    <source>
        <dbReference type="ARBA" id="ARBA00022475"/>
    </source>
</evidence>
<keyword evidence="14" id="KW-1185">Reference proteome</keyword>
<dbReference type="Pfam" id="PF02743">
    <property type="entry name" value="dCache_1"/>
    <property type="match status" value="1"/>
</dbReference>
<keyword evidence="4 10" id="KW-0812">Transmembrane</keyword>
<reference evidence="13 14" key="1">
    <citation type="submission" date="2016-10" db="EMBL/GenBank/DDBJ databases">
        <title>Draft genome sequences of four alkaliphilic bacteria belonging to the Anaerobacillus genus.</title>
        <authorList>
            <person name="Bassil N.M."/>
            <person name="Lloyd J.R."/>
        </authorList>
    </citation>
    <scope>NUCLEOTIDE SEQUENCE [LARGE SCALE GENOMIC DNA]</scope>
    <source>
        <strain evidence="13 14">DSM 15340</strain>
    </source>
</reference>
<dbReference type="OrthoDB" id="597657at2"/>
<dbReference type="SUPFAM" id="SSF103190">
    <property type="entry name" value="Sensory domain-like"/>
    <property type="match status" value="1"/>
</dbReference>
<dbReference type="PROSITE" id="PS50111">
    <property type="entry name" value="CHEMOTAXIS_TRANSDUC_2"/>
    <property type="match status" value="1"/>
</dbReference>
<dbReference type="GO" id="GO:0007165">
    <property type="term" value="P:signal transduction"/>
    <property type="evidence" value="ECO:0007669"/>
    <property type="project" value="UniProtKB-KW"/>
</dbReference>
<dbReference type="InterPro" id="IPR003660">
    <property type="entry name" value="HAMP_dom"/>
</dbReference>
<evidence type="ECO:0000313" key="13">
    <source>
        <dbReference type="EMBL" id="OIJ12955.1"/>
    </source>
</evidence>
<dbReference type="InterPro" id="IPR033479">
    <property type="entry name" value="dCache_1"/>
</dbReference>
<dbReference type="SUPFAM" id="SSF58104">
    <property type="entry name" value="Methyl-accepting chemotaxis protein (MCP) signaling domain"/>
    <property type="match status" value="1"/>
</dbReference>
<comment type="caution">
    <text evidence="13">The sequence shown here is derived from an EMBL/GenBank/DDBJ whole genome shotgun (WGS) entry which is preliminary data.</text>
</comment>
<evidence type="ECO:0000313" key="14">
    <source>
        <dbReference type="Proteomes" id="UP000180098"/>
    </source>
</evidence>
<name>A0A1S2LNF7_9BACI</name>
<organism evidence="13 14">
    <name type="scientific">Anaerobacillus arseniciselenatis</name>
    <dbReference type="NCBI Taxonomy" id="85682"/>
    <lineage>
        <taxon>Bacteria</taxon>
        <taxon>Bacillati</taxon>
        <taxon>Bacillota</taxon>
        <taxon>Bacilli</taxon>
        <taxon>Bacillales</taxon>
        <taxon>Bacillaceae</taxon>
        <taxon>Anaerobacillus</taxon>
    </lineage>
</organism>
<feature type="transmembrane region" description="Helical" evidence="10">
    <location>
        <begin position="281"/>
        <end position="300"/>
    </location>
</feature>
<protein>
    <submittedName>
        <fullName evidence="13">Methyl-accepting chemotaxis protein</fullName>
    </submittedName>
</protein>
<evidence type="ECO:0000256" key="5">
    <source>
        <dbReference type="ARBA" id="ARBA00022989"/>
    </source>
</evidence>
<evidence type="ECO:0000256" key="10">
    <source>
        <dbReference type="SAM" id="Phobius"/>
    </source>
</evidence>
<comment type="subcellular location">
    <subcellularLocation>
        <location evidence="1">Cell membrane</location>
        <topology evidence="1">Multi-pass membrane protein</topology>
    </subcellularLocation>
</comment>
<dbReference type="RefSeq" id="WP_071313262.1">
    <property type="nucleotide sequence ID" value="NZ_MLQQ01000018.1"/>
</dbReference>
<dbReference type="Proteomes" id="UP000180098">
    <property type="component" value="Unassembled WGS sequence"/>
</dbReference>
<dbReference type="CDD" id="cd06225">
    <property type="entry name" value="HAMP"/>
    <property type="match status" value="1"/>
</dbReference>
<dbReference type="GO" id="GO:0005886">
    <property type="term" value="C:plasma membrane"/>
    <property type="evidence" value="ECO:0007669"/>
    <property type="project" value="UniProtKB-SubCell"/>
</dbReference>
<keyword evidence="5 10" id="KW-1133">Transmembrane helix</keyword>
<accession>A0A1S2LNF7</accession>
<keyword evidence="3" id="KW-0145">Chemotaxis</keyword>
<dbReference type="CDD" id="cd12914">
    <property type="entry name" value="PDC1_DGC_like"/>
    <property type="match status" value="1"/>
</dbReference>
<evidence type="ECO:0000256" key="3">
    <source>
        <dbReference type="ARBA" id="ARBA00022500"/>
    </source>
</evidence>
<dbReference type="InterPro" id="IPR029151">
    <property type="entry name" value="Sensor-like_sf"/>
</dbReference>
<evidence type="ECO:0000256" key="1">
    <source>
        <dbReference type="ARBA" id="ARBA00004651"/>
    </source>
</evidence>
<evidence type="ECO:0000256" key="8">
    <source>
        <dbReference type="ARBA" id="ARBA00029447"/>
    </source>
</evidence>
<evidence type="ECO:0000259" key="12">
    <source>
        <dbReference type="PROSITE" id="PS50885"/>
    </source>
</evidence>
<dbReference type="EMBL" id="MLQQ01000018">
    <property type="protein sequence ID" value="OIJ12955.1"/>
    <property type="molecule type" value="Genomic_DNA"/>
</dbReference>
<dbReference type="PROSITE" id="PS50885">
    <property type="entry name" value="HAMP"/>
    <property type="match status" value="1"/>
</dbReference>
<dbReference type="Gene3D" id="6.10.340.10">
    <property type="match status" value="1"/>
</dbReference>
<keyword evidence="7 9" id="KW-0807">Transducer</keyword>
<comment type="similarity">
    <text evidence="8">Belongs to the methyl-accepting chemotaxis (MCP) protein family.</text>
</comment>
<evidence type="ECO:0000256" key="4">
    <source>
        <dbReference type="ARBA" id="ARBA00022692"/>
    </source>
</evidence>
<sequence>MRSIKTKLITYFSVLIVLISIILGSISYYLSSQAIQDEAEQALEAIAYEGSRLTESRIETQLLTLEMIANRSDIERMNAAEQALTLRRQIGNTSFLALAVVHPNGTAYYEDGTTAELGDRDYVQRAFDGESNVSNLIISRVTNDPVLMYAVPIENNGRVIGVLIGRRDGNALSQITDEIHYGEHGYAYMINGAGTVIAHHDREMVLNEFNPIEEAKNDDSQKSVASLFTTMLEEDNGVNSYSYDGNNLYAGFAQIPGTDWKIVITAVEDEVLGALPGLQRALFIITLIVLAISIIVSFIIGNSITKPIILTINHSEKIANLDLSEDVNESFLERKDEIGQLSKAMQTIVTSLRNIIHDVAHSSDQVAASSEELSATSQQSAASATEVAKTVEEIANGASEQARSTEEGSQKAYLLGETVENNQEYLQSLNSASEKVGIVAKEGLTEIETLTSIIAESSEAARHVYEGILKTNQSSQSIGEASSVIANIADQTNLLALNAAIEAARAGEAGKGFAVVADEIRKLAEQSTMSTKTIDEVVQQLQTNSKQAVETMESVGAIIEQQNQSVQLNREKYLQITDAIKVSEEAVEKLNTSGDEMNKMKEEIINALQGLSAIAEENSASTEEVSASIEEQTASMEEISKNSEGLAELSQNLQSTISKFKV</sequence>
<dbReference type="GO" id="GO:0006935">
    <property type="term" value="P:chemotaxis"/>
    <property type="evidence" value="ECO:0007669"/>
    <property type="project" value="UniProtKB-KW"/>
</dbReference>
<dbReference type="SMART" id="SM00304">
    <property type="entry name" value="HAMP"/>
    <property type="match status" value="1"/>
</dbReference>
<dbReference type="PANTHER" id="PTHR32089:SF112">
    <property type="entry name" value="LYSOZYME-LIKE PROTEIN-RELATED"/>
    <property type="match status" value="1"/>
</dbReference>
<keyword evidence="6 10" id="KW-0472">Membrane</keyword>
<keyword evidence="2" id="KW-1003">Cell membrane</keyword>
<dbReference type="CDD" id="cd12912">
    <property type="entry name" value="PDC2_MCP_like"/>
    <property type="match status" value="1"/>
</dbReference>
<evidence type="ECO:0000256" key="7">
    <source>
        <dbReference type="ARBA" id="ARBA00023224"/>
    </source>
</evidence>
<proteinExistence type="inferred from homology"/>
<dbReference type="Gene3D" id="1.10.287.950">
    <property type="entry name" value="Methyl-accepting chemotaxis protein"/>
    <property type="match status" value="1"/>
</dbReference>
<dbReference type="Gene3D" id="3.30.450.20">
    <property type="entry name" value="PAS domain"/>
    <property type="match status" value="1"/>
</dbReference>
<evidence type="ECO:0000259" key="11">
    <source>
        <dbReference type="PROSITE" id="PS50111"/>
    </source>
</evidence>
<dbReference type="InterPro" id="IPR004089">
    <property type="entry name" value="MCPsignal_dom"/>
</dbReference>
<feature type="domain" description="Methyl-accepting transducer" evidence="11">
    <location>
        <begin position="376"/>
        <end position="633"/>
    </location>
</feature>
<dbReference type="SMART" id="SM00283">
    <property type="entry name" value="MA"/>
    <property type="match status" value="1"/>
</dbReference>
<feature type="domain" description="HAMP" evidence="12">
    <location>
        <begin position="302"/>
        <end position="357"/>
    </location>
</feature>
<dbReference type="PANTHER" id="PTHR32089">
    <property type="entry name" value="METHYL-ACCEPTING CHEMOTAXIS PROTEIN MCPB"/>
    <property type="match status" value="1"/>
</dbReference>
<dbReference type="AlphaFoldDB" id="A0A1S2LNF7"/>
<evidence type="ECO:0000256" key="9">
    <source>
        <dbReference type="PROSITE-ProRule" id="PRU00284"/>
    </source>
</evidence>
<gene>
    <name evidence="13" type="ORF">BKP35_10350</name>
</gene>
<evidence type="ECO:0000256" key="6">
    <source>
        <dbReference type="ARBA" id="ARBA00023136"/>
    </source>
</evidence>
<dbReference type="Pfam" id="PF00015">
    <property type="entry name" value="MCPsignal"/>
    <property type="match status" value="1"/>
</dbReference>
<feature type="transmembrane region" description="Helical" evidence="10">
    <location>
        <begin position="9"/>
        <end position="30"/>
    </location>
</feature>